<accession>A0ABS1Z9A8</accession>
<evidence type="ECO:0000313" key="2">
    <source>
        <dbReference type="Proteomes" id="UP000809137"/>
    </source>
</evidence>
<keyword evidence="2" id="KW-1185">Reference proteome</keyword>
<protein>
    <submittedName>
        <fullName evidence="1">Uncharacterized protein</fullName>
    </submittedName>
</protein>
<comment type="caution">
    <text evidence="1">The sequence shown here is derived from an EMBL/GenBank/DDBJ whole genome shotgun (WGS) entry which is preliminary data.</text>
</comment>
<organism evidence="1 2">
    <name type="scientific">Pantoea eucrina</name>
    <dbReference type="NCBI Taxonomy" id="472693"/>
    <lineage>
        <taxon>Bacteria</taxon>
        <taxon>Pseudomonadati</taxon>
        <taxon>Pseudomonadota</taxon>
        <taxon>Gammaproteobacteria</taxon>
        <taxon>Enterobacterales</taxon>
        <taxon>Erwiniaceae</taxon>
        <taxon>Pantoea</taxon>
    </lineage>
</organism>
<evidence type="ECO:0000313" key="1">
    <source>
        <dbReference type="EMBL" id="MBM0748972.1"/>
    </source>
</evidence>
<reference evidence="1 2" key="1">
    <citation type="submission" date="2021-01" db="EMBL/GenBank/DDBJ databases">
        <title>Complete genome sequence of Pantoea eucrina OB49, a heavy metal tolerant bacterium with PGPR potential isolated from wheat in Algeria.</title>
        <authorList>
            <person name="Lekired A."/>
            <person name="Ouzari I.H."/>
        </authorList>
    </citation>
    <scope>NUCLEOTIDE SEQUENCE [LARGE SCALE GENOMIC DNA]</scope>
    <source>
        <strain evidence="1 2">OB49</strain>
    </source>
</reference>
<gene>
    <name evidence="1" type="ORF">JJB79_16395</name>
</gene>
<dbReference type="RefSeq" id="WP_040113273.1">
    <property type="nucleotide sequence ID" value="NZ_JAFCXS010000015.1"/>
</dbReference>
<proteinExistence type="predicted"/>
<sequence>MSQAVKHYPMPVVPAELVEPLIRFLSDREERIEFPPHMFSILNALGEEIALAALTAKPAGYTIVTGAGNTLFRKHRPRLRVTNEAPVPVYTAPPASVSNGQ</sequence>
<dbReference type="EMBL" id="JAFCXS010000015">
    <property type="protein sequence ID" value="MBM0748972.1"/>
    <property type="molecule type" value="Genomic_DNA"/>
</dbReference>
<name>A0ABS1Z9A8_9GAMM</name>
<dbReference type="Proteomes" id="UP000809137">
    <property type="component" value="Unassembled WGS sequence"/>
</dbReference>